<sequence>MLSRKRKADSWGSQGVKRSRIHTSYSCKEEYLASSTGSENQPTMDQNAWGQPEPPGSLPLGLCLLEPQTNDKERFSLRNIDDWAMPSPIAYRGKRDTAPAFFADLGRIGLLEPSEWAPAKDYPPEITIESSGDDLVVEATLSDWFIPYMHMLTYVI</sequence>
<dbReference type="EMBL" id="JAVHJL010000012">
    <property type="protein sequence ID" value="KAK6495534.1"/>
    <property type="molecule type" value="Genomic_DNA"/>
</dbReference>
<keyword evidence="3" id="KW-1185">Reference proteome</keyword>
<evidence type="ECO:0000256" key="1">
    <source>
        <dbReference type="SAM" id="MobiDB-lite"/>
    </source>
</evidence>
<gene>
    <name evidence="2" type="ORF">TWF481_002583</name>
</gene>
<dbReference type="Proteomes" id="UP001370758">
    <property type="component" value="Unassembled WGS sequence"/>
</dbReference>
<dbReference type="AlphaFoldDB" id="A0AAV9VQR7"/>
<accession>A0AAV9VQR7</accession>
<proteinExistence type="predicted"/>
<organism evidence="2 3">
    <name type="scientific">Arthrobotrys musiformis</name>
    <dbReference type="NCBI Taxonomy" id="47236"/>
    <lineage>
        <taxon>Eukaryota</taxon>
        <taxon>Fungi</taxon>
        <taxon>Dikarya</taxon>
        <taxon>Ascomycota</taxon>
        <taxon>Pezizomycotina</taxon>
        <taxon>Orbiliomycetes</taxon>
        <taxon>Orbiliales</taxon>
        <taxon>Orbiliaceae</taxon>
        <taxon>Arthrobotrys</taxon>
    </lineage>
</organism>
<evidence type="ECO:0000313" key="2">
    <source>
        <dbReference type="EMBL" id="KAK6495534.1"/>
    </source>
</evidence>
<protein>
    <submittedName>
        <fullName evidence="2">Uncharacterized protein</fullName>
    </submittedName>
</protein>
<evidence type="ECO:0000313" key="3">
    <source>
        <dbReference type="Proteomes" id="UP001370758"/>
    </source>
</evidence>
<feature type="region of interest" description="Disordered" evidence="1">
    <location>
        <begin position="31"/>
        <end position="61"/>
    </location>
</feature>
<feature type="compositionally biased region" description="Polar residues" evidence="1">
    <location>
        <begin position="33"/>
        <end position="49"/>
    </location>
</feature>
<comment type="caution">
    <text evidence="2">The sequence shown here is derived from an EMBL/GenBank/DDBJ whole genome shotgun (WGS) entry which is preliminary data.</text>
</comment>
<reference evidence="2 3" key="1">
    <citation type="submission" date="2023-08" db="EMBL/GenBank/DDBJ databases">
        <authorList>
            <person name="Palmer J.M."/>
        </authorList>
    </citation>
    <scope>NUCLEOTIDE SEQUENCE [LARGE SCALE GENOMIC DNA]</scope>
    <source>
        <strain evidence="2 3">TWF481</strain>
    </source>
</reference>
<name>A0AAV9VQR7_9PEZI</name>